<feature type="compositionally biased region" description="Low complexity" evidence="5">
    <location>
        <begin position="11"/>
        <end position="54"/>
    </location>
</feature>
<dbReference type="Gene3D" id="1.10.238.10">
    <property type="entry name" value="EF-hand"/>
    <property type="match status" value="2"/>
</dbReference>
<dbReference type="InterPro" id="IPR000219">
    <property type="entry name" value="DH_dom"/>
</dbReference>
<sequence>MYPNQGGYGQQGQQFPNQYGQQQQGFMSPQPQQGFPQQQQQQFPQQFQPQGMQQGYIQPQPQMMNQGGGMMPQQQMPQQGFNNMQQQQPSYGVMPQQQQQGYPQQQQQAFAYAQPAPPQPAPTTQAVSAVGPGVSSKVSLPFINSAELADSERVFFQSGPTQAGVLTAETARNVLVQSGLPQDILGRIWTLSNVSGGTALTFPEFALAMYLTKLQMSGQQPPFALPDPVKAQVVAANMVLAAPAPVPEVRWAITPQEKQQWDQIFKTWDPQTTGYVSGERARNVFLQSGLSPDLLGHIWTLCDTQNRGKLNADEFAVAMHLVYAKLAGQDLPRVLPPELVPPSTRDLDDMANMMKAQVVNNIQNKQTSAPAAAASGADSSLPAFLRSVPSPQDKQVKDQQSAQRRRDLESELESKRRQVRDAKDAVADTKRDARRMEDEIRDLRRSVESLQLDLDSQSRTRDDLYARGGNGGLDLNAVSQMETEIRGLADECRSLEARLAERKTDALKRGAGGNVNLSSLIPATAPGSDPVANRAAQMLSQRMAALGGAGSDSEIARVEEDRKRREREVQDLLGDARSVVDQLRGLGSGSSNHSWTPSDEDRRKYEDGVGLTSSDAKGIVDRARTTAPSSAPSRTSPALKTQPSAAALPTFLRPGASPTPGASPRPVSPAPPPVPPSLSAASSRAEEMFPSVDSLSARFPSPEDIVSGRRSATPTAPQPAIIPARAPSPLRPPRGVSPAPIPQQRAAPRPAPKEDDELEAQMARLMALDAQANELNAQPISGISSPMSSTPLSTPLMGSQPGNMFSSNPSTLPGSPAIRTAPPNSGGGGFNQGIFNTPEATASLAPAPVVPTRAAGGSVPVRASTQNVIAQAQAAIQAAKDRMAKAKEESKAVAPKTPAPAPIKVESNPFGSNDDPFDSSPNPFSNNVNDAFGGPPSGFGDDPNPFDSISRKPSQPRAPIPVSAPPVSGANKSVQDAIAAARYRMGGADDDDNNDEWDDKPKNTSAPGKMSDKMKSLQSNVAGVYSSGSAATKKPVDDDWEVVSNPAGVLYTIRALYNYDAAKADDLSLMEGDVVGVEREEGEWLFGTKNGSSGWFPKTYVETVPGGSASNGSATGSSGPMAEVLYDYARVNEDELTVIQGEHVGIIDKSDADWWRVENQFKESGLVPATYLSEVASGFERGPGGGKSSVRPGPVRSKTGASVVGKPSSGGGVGGVLNDSMNINSKPGSAATSPSGRSPGLYVTSPPRSAVIAASNPFSPDGDPFASGDDPFLVADNTASSNVASRKTSLSTNGARPSFNSGPTAQYWSNQVDPVLLDSLDPDERKRQEAIYELISTEKSYVRDLQLIIEVFYHPMSGLVTPDKLNGIFSNIEELLFTNTLILSDFESLQEASHYYIQSVGDVFVKHSPSLECYSIYCGNQSLAAKLLQKLRQDDKRLGDFLKSCQKNPKCRALDLTSFLLEPMQRILRYSILLEKVLHYTPKNHPDHQNVILAMNLSEKIAGRVNEAAREKEALAHVIQIAKLVDVGDENIDLSSPTKFMGPRSLVLEGPLAKTKSGRKLHGYLFNDILLLVEPKTKADARGFQYILYRRPMYLTDIVGREVPVMGSGRMDGADDSCFQVVFGEEIITVRAASVAEKRKWLTNIENQCAIIRAMFS</sequence>
<dbReference type="CDD" id="cd00174">
    <property type="entry name" value="SH3"/>
    <property type="match status" value="2"/>
</dbReference>
<feature type="region of interest" description="Disordered" evidence="5">
    <location>
        <begin position="382"/>
        <end position="433"/>
    </location>
</feature>
<evidence type="ECO:0000256" key="5">
    <source>
        <dbReference type="SAM" id="MobiDB-lite"/>
    </source>
</evidence>
<keyword evidence="2 4" id="KW-0728">SH3 domain</keyword>
<evidence type="ECO:0000256" key="3">
    <source>
        <dbReference type="ARBA" id="ARBA00022490"/>
    </source>
</evidence>
<keyword evidence="3" id="KW-0963">Cytoplasm</keyword>
<dbReference type="InterPro" id="IPR001849">
    <property type="entry name" value="PH_domain"/>
</dbReference>
<reference evidence="10 11" key="1">
    <citation type="journal article" date="2019" name="Sci. Rep.">
        <title>Comparative genomics of chytrid fungi reveal insights into the obligate biotrophic and pathogenic lifestyle of Synchytrium endobioticum.</title>
        <authorList>
            <person name="van de Vossenberg B.T.L.H."/>
            <person name="Warris S."/>
            <person name="Nguyen H.D.T."/>
            <person name="van Gent-Pelzer M.P.E."/>
            <person name="Joly D.L."/>
            <person name="van de Geest H.C."/>
            <person name="Bonants P.J.M."/>
            <person name="Smith D.S."/>
            <person name="Levesque C.A."/>
            <person name="van der Lee T.A.J."/>
        </authorList>
    </citation>
    <scope>NUCLEOTIDE SEQUENCE [LARGE SCALE GENOMIC DNA]</scope>
    <source>
        <strain evidence="10 11">JEL517</strain>
    </source>
</reference>
<evidence type="ECO:0000256" key="2">
    <source>
        <dbReference type="ARBA" id="ARBA00022443"/>
    </source>
</evidence>
<feature type="compositionally biased region" description="Low complexity" evidence="5">
    <location>
        <begin position="625"/>
        <end position="638"/>
    </location>
</feature>
<feature type="domain" description="PH" evidence="7">
    <location>
        <begin position="1545"/>
        <end position="1650"/>
    </location>
</feature>
<dbReference type="Pfam" id="PF00018">
    <property type="entry name" value="SH3_1"/>
    <property type="match status" value="1"/>
</dbReference>
<evidence type="ECO:0000256" key="1">
    <source>
        <dbReference type="ARBA" id="ARBA00004496"/>
    </source>
</evidence>
<feature type="compositionally biased region" description="Basic and acidic residues" evidence="5">
    <location>
        <begin position="554"/>
        <end position="570"/>
    </location>
</feature>
<feature type="domain" description="SH3" evidence="6">
    <location>
        <begin position="1048"/>
        <end position="1106"/>
    </location>
</feature>
<comment type="caution">
    <text evidence="10">The sequence shown here is derived from an EMBL/GenBank/DDBJ whole genome shotgun (WGS) entry which is preliminary data.</text>
</comment>
<dbReference type="GO" id="GO:0035025">
    <property type="term" value="P:positive regulation of Rho protein signal transduction"/>
    <property type="evidence" value="ECO:0007669"/>
    <property type="project" value="TreeGrafter"/>
</dbReference>
<feature type="compositionally biased region" description="Low complexity" evidence="5">
    <location>
        <begin position="711"/>
        <end position="728"/>
    </location>
</feature>
<feature type="compositionally biased region" description="Basic and acidic residues" evidence="5">
    <location>
        <begin position="881"/>
        <end position="891"/>
    </location>
</feature>
<dbReference type="EMBL" id="QEAO01000021">
    <property type="protein sequence ID" value="TPX33329.1"/>
    <property type="molecule type" value="Genomic_DNA"/>
</dbReference>
<proteinExistence type="predicted"/>
<feature type="domain" description="DH" evidence="8">
    <location>
        <begin position="1326"/>
        <end position="1508"/>
    </location>
</feature>
<dbReference type="Gene3D" id="2.30.29.30">
    <property type="entry name" value="Pleckstrin-homology domain (PH domain)/Phosphotyrosine-binding domain (PTB)"/>
    <property type="match status" value="1"/>
</dbReference>
<feature type="compositionally biased region" description="Low complexity" evidence="5">
    <location>
        <begin position="930"/>
        <end position="947"/>
    </location>
</feature>
<gene>
    <name evidence="10" type="ORF">SmJEL517_g03690</name>
</gene>
<feature type="compositionally biased region" description="Basic and acidic residues" evidence="5">
    <location>
        <begin position="404"/>
        <end position="433"/>
    </location>
</feature>
<dbReference type="GO" id="GO:0005737">
    <property type="term" value="C:cytoplasm"/>
    <property type="evidence" value="ECO:0007669"/>
    <property type="project" value="UniProtKB-SubCell"/>
</dbReference>
<dbReference type="InterPro" id="IPR011993">
    <property type="entry name" value="PH-like_dom_sf"/>
</dbReference>
<evidence type="ECO:0008006" key="12">
    <source>
        <dbReference type="Google" id="ProtNLM"/>
    </source>
</evidence>
<feature type="compositionally biased region" description="Polar residues" evidence="5">
    <location>
        <begin position="389"/>
        <end position="402"/>
    </location>
</feature>
<feature type="domain" description="EH" evidence="9">
    <location>
        <begin position="257"/>
        <end position="346"/>
    </location>
</feature>
<accession>A0A507C2Q3</accession>
<evidence type="ECO:0000259" key="6">
    <source>
        <dbReference type="PROSITE" id="PS50002"/>
    </source>
</evidence>
<dbReference type="GeneID" id="42004915"/>
<dbReference type="SMART" id="SM00326">
    <property type="entry name" value="SH3"/>
    <property type="match status" value="2"/>
</dbReference>
<dbReference type="SUPFAM" id="SSF48065">
    <property type="entry name" value="DBL homology domain (DH-domain)"/>
    <property type="match status" value="1"/>
</dbReference>
<organism evidence="10 11">
    <name type="scientific">Synchytrium microbalum</name>
    <dbReference type="NCBI Taxonomy" id="1806994"/>
    <lineage>
        <taxon>Eukaryota</taxon>
        <taxon>Fungi</taxon>
        <taxon>Fungi incertae sedis</taxon>
        <taxon>Chytridiomycota</taxon>
        <taxon>Chytridiomycota incertae sedis</taxon>
        <taxon>Chytridiomycetes</taxon>
        <taxon>Synchytriales</taxon>
        <taxon>Synchytriaceae</taxon>
        <taxon>Synchytrium</taxon>
    </lineage>
</organism>
<dbReference type="RefSeq" id="XP_031024341.1">
    <property type="nucleotide sequence ID" value="XM_031169618.1"/>
</dbReference>
<feature type="compositionally biased region" description="Pro residues" evidence="5">
    <location>
        <begin position="661"/>
        <end position="676"/>
    </location>
</feature>
<dbReference type="CDD" id="cd00160">
    <property type="entry name" value="RhoGEF"/>
    <property type="match status" value="1"/>
</dbReference>
<dbReference type="PROSITE" id="PS50002">
    <property type="entry name" value="SH3"/>
    <property type="match status" value="2"/>
</dbReference>
<dbReference type="Pfam" id="PF12763">
    <property type="entry name" value="EH"/>
    <property type="match status" value="2"/>
</dbReference>
<dbReference type="SUPFAM" id="SSF50729">
    <property type="entry name" value="PH domain-like"/>
    <property type="match status" value="1"/>
</dbReference>
<dbReference type="GO" id="GO:0005085">
    <property type="term" value="F:guanyl-nucleotide exchange factor activity"/>
    <property type="evidence" value="ECO:0007669"/>
    <property type="project" value="InterPro"/>
</dbReference>
<dbReference type="Gene3D" id="1.20.900.10">
    <property type="entry name" value="Dbl homology (DH) domain"/>
    <property type="match status" value="1"/>
</dbReference>
<feature type="compositionally biased region" description="Acidic residues" evidence="5">
    <location>
        <begin position="988"/>
        <end position="998"/>
    </location>
</feature>
<feature type="domain" description="EH" evidence="9">
    <location>
        <begin position="147"/>
        <end position="227"/>
    </location>
</feature>
<feature type="region of interest" description="Disordered" evidence="5">
    <location>
        <begin position="1178"/>
        <end position="1305"/>
    </location>
</feature>
<dbReference type="Pfam" id="PF00621">
    <property type="entry name" value="RhoGEF"/>
    <property type="match status" value="1"/>
</dbReference>
<feature type="compositionally biased region" description="Polar residues" evidence="5">
    <location>
        <begin position="919"/>
        <end position="929"/>
    </location>
</feature>
<dbReference type="InterPro" id="IPR001452">
    <property type="entry name" value="SH3_domain"/>
</dbReference>
<feature type="region of interest" description="Disordered" evidence="5">
    <location>
        <begin position="1"/>
        <end position="54"/>
    </location>
</feature>
<dbReference type="SMART" id="SM00325">
    <property type="entry name" value="RhoGEF"/>
    <property type="match status" value="1"/>
</dbReference>
<keyword evidence="11" id="KW-1185">Reference proteome</keyword>
<feature type="compositionally biased region" description="Polar residues" evidence="5">
    <location>
        <begin position="1277"/>
        <end position="1305"/>
    </location>
</feature>
<evidence type="ECO:0000259" key="7">
    <source>
        <dbReference type="PROSITE" id="PS50003"/>
    </source>
</evidence>
<dbReference type="PROSITE" id="PS50031">
    <property type="entry name" value="EH"/>
    <property type="match status" value="2"/>
</dbReference>
<dbReference type="PROSITE" id="PS50003">
    <property type="entry name" value="PH_DOMAIN"/>
    <property type="match status" value="1"/>
</dbReference>
<dbReference type="PANTHER" id="PTHR46006:SF6">
    <property type="entry name" value="INTERSECTIN-2 ISOFORM X1"/>
    <property type="match status" value="1"/>
</dbReference>
<feature type="domain" description="SH3" evidence="6">
    <location>
        <begin position="1117"/>
        <end position="1177"/>
    </location>
</feature>
<evidence type="ECO:0000256" key="4">
    <source>
        <dbReference type="PROSITE-ProRule" id="PRU00192"/>
    </source>
</evidence>
<dbReference type="Gene3D" id="2.30.30.40">
    <property type="entry name" value="SH3 Domains"/>
    <property type="match status" value="2"/>
</dbReference>
<dbReference type="STRING" id="1806994.A0A507C2Q3"/>
<feature type="region of interest" description="Disordered" evidence="5">
    <location>
        <begin position="881"/>
        <end position="973"/>
    </location>
</feature>
<evidence type="ECO:0000313" key="10">
    <source>
        <dbReference type="EMBL" id="TPX33329.1"/>
    </source>
</evidence>
<dbReference type="InterPro" id="IPR051480">
    <property type="entry name" value="Endocytic_GEF_Adapter"/>
</dbReference>
<dbReference type="Proteomes" id="UP000319731">
    <property type="component" value="Unassembled WGS sequence"/>
</dbReference>
<dbReference type="SMART" id="SM00233">
    <property type="entry name" value="PH"/>
    <property type="match status" value="1"/>
</dbReference>
<feature type="region of interest" description="Disordered" evidence="5">
    <location>
        <begin position="545"/>
        <end position="756"/>
    </location>
</feature>
<comment type="subcellular location">
    <subcellularLocation>
        <location evidence="1">Cytoplasm</location>
    </subcellularLocation>
</comment>
<feature type="compositionally biased region" description="Gly residues" evidence="5">
    <location>
        <begin position="1"/>
        <end position="10"/>
    </location>
</feature>
<dbReference type="PROSITE" id="PS50010">
    <property type="entry name" value="DH_2"/>
    <property type="match status" value="1"/>
</dbReference>
<dbReference type="InterPro" id="IPR011992">
    <property type="entry name" value="EF-hand-dom_pair"/>
</dbReference>
<evidence type="ECO:0000259" key="9">
    <source>
        <dbReference type="PROSITE" id="PS50031"/>
    </source>
</evidence>
<dbReference type="PANTHER" id="PTHR46006">
    <property type="entry name" value="RHO GUANINE NUCLEOTIDE EXCHANGE FACTOR AT 64C, ISOFORM A"/>
    <property type="match status" value="1"/>
</dbReference>
<dbReference type="CDD" id="cd00052">
    <property type="entry name" value="EH"/>
    <property type="match status" value="2"/>
</dbReference>
<name>A0A507C2Q3_9FUNG</name>
<dbReference type="InterPro" id="IPR035899">
    <property type="entry name" value="DBL_dom_sf"/>
</dbReference>
<evidence type="ECO:0000259" key="8">
    <source>
        <dbReference type="PROSITE" id="PS50010"/>
    </source>
</evidence>
<dbReference type="InterPro" id="IPR036028">
    <property type="entry name" value="SH3-like_dom_sf"/>
</dbReference>
<dbReference type="SMART" id="SM00027">
    <property type="entry name" value="EH"/>
    <property type="match status" value="2"/>
</dbReference>
<feature type="region of interest" description="Disordered" evidence="5">
    <location>
        <begin position="986"/>
        <end position="1014"/>
    </location>
</feature>
<feature type="compositionally biased region" description="Polar residues" evidence="5">
    <location>
        <begin position="1219"/>
        <end position="1236"/>
    </location>
</feature>
<dbReference type="Pfam" id="PF14604">
    <property type="entry name" value="SH3_9"/>
    <property type="match status" value="1"/>
</dbReference>
<dbReference type="SUPFAM" id="SSF50044">
    <property type="entry name" value="SH3-domain"/>
    <property type="match status" value="2"/>
</dbReference>
<dbReference type="SUPFAM" id="SSF47473">
    <property type="entry name" value="EF-hand"/>
    <property type="match status" value="2"/>
</dbReference>
<dbReference type="OrthoDB" id="1716625at2759"/>
<dbReference type="InterPro" id="IPR000261">
    <property type="entry name" value="EH_dom"/>
</dbReference>
<dbReference type="Pfam" id="PF16652">
    <property type="entry name" value="PH_13"/>
    <property type="match status" value="1"/>
</dbReference>
<protein>
    <recommendedName>
        <fullName evidence="12">Actin cytoskeleton-regulatory complex protein PAN1</fullName>
    </recommendedName>
</protein>
<evidence type="ECO:0000313" key="11">
    <source>
        <dbReference type="Proteomes" id="UP000319731"/>
    </source>
</evidence>